<gene>
    <name evidence="1" type="ORF">GSPATT00006621001</name>
</gene>
<dbReference type="InParanoid" id="A0C948"/>
<sequence length="115" mass="13386">MDSDEEKQVDLPPIRVRSSELNQKFMKDILLSKTNIYHILLELDELFKKYTLDKDVCVELIKHIKTNQEYKKKGEGEWQCIIGSNFGCSLSYDLELLTFFDFLSNGKSVLLFKSG</sequence>
<dbReference type="HOGENOM" id="CLU_2113689_0_0_1"/>
<dbReference type="GeneID" id="5020497"/>
<dbReference type="STRING" id="5888.A0C948"/>
<dbReference type="KEGG" id="ptm:GSPATT00006621001"/>
<dbReference type="RefSeq" id="XP_001434712.1">
    <property type="nucleotide sequence ID" value="XM_001434675.1"/>
</dbReference>
<dbReference type="GO" id="GO:0007017">
    <property type="term" value="P:microtubule-based process"/>
    <property type="evidence" value="ECO:0007669"/>
    <property type="project" value="InterPro"/>
</dbReference>
<evidence type="ECO:0000313" key="2">
    <source>
        <dbReference type="Proteomes" id="UP000000600"/>
    </source>
</evidence>
<dbReference type="CDD" id="cd21450">
    <property type="entry name" value="DLC-like_DYNLL1-like"/>
    <property type="match status" value="1"/>
</dbReference>
<dbReference type="EMBL" id="CT868052">
    <property type="protein sequence ID" value="CAK67315.1"/>
    <property type="molecule type" value="Genomic_DNA"/>
</dbReference>
<dbReference type="InterPro" id="IPR001372">
    <property type="entry name" value="Dynein_light_chain_typ-1/2"/>
</dbReference>
<dbReference type="GO" id="GO:0005868">
    <property type="term" value="C:cytoplasmic dynein complex"/>
    <property type="evidence" value="ECO:0000318"/>
    <property type="project" value="GO_Central"/>
</dbReference>
<evidence type="ECO:0000313" key="1">
    <source>
        <dbReference type="EMBL" id="CAK67315.1"/>
    </source>
</evidence>
<dbReference type="InterPro" id="IPR037177">
    <property type="entry name" value="DLC_sf"/>
</dbReference>
<proteinExistence type="predicted"/>
<organism evidence="1 2">
    <name type="scientific">Paramecium tetraurelia</name>
    <dbReference type="NCBI Taxonomy" id="5888"/>
    <lineage>
        <taxon>Eukaryota</taxon>
        <taxon>Sar</taxon>
        <taxon>Alveolata</taxon>
        <taxon>Ciliophora</taxon>
        <taxon>Intramacronucleata</taxon>
        <taxon>Oligohymenophorea</taxon>
        <taxon>Peniculida</taxon>
        <taxon>Parameciidae</taxon>
        <taxon>Paramecium</taxon>
    </lineage>
</organism>
<dbReference type="AlphaFoldDB" id="A0C948"/>
<name>A0C948_PARTE</name>
<dbReference type="SUPFAM" id="SSF54648">
    <property type="entry name" value="DLC"/>
    <property type="match status" value="1"/>
</dbReference>
<keyword evidence="2" id="KW-1185">Reference proteome</keyword>
<dbReference type="eggNOG" id="ENOG502SU2T">
    <property type="taxonomic scope" value="Eukaryota"/>
</dbReference>
<dbReference type="Pfam" id="PF01221">
    <property type="entry name" value="Dynein_light"/>
    <property type="match status" value="1"/>
</dbReference>
<reference evidence="1 2" key="1">
    <citation type="journal article" date="2006" name="Nature">
        <title>Global trends of whole-genome duplications revealed by the ciliate Paramecium tetraurelia.</title>
        <authorList>
            <consortium name="Genoscope"/>
            <person name="Aury J.-M."/>
            <person name="Jaillon O."/>
            <person name="Duret L."/>
            <person name="Noel B."/>
            <person name="Jubin C."/>
            <person name="Porcel B.M."/>
            <person name="Segurens B."/>
            <person name="Daubin V."/>
            <person name="Anthouard V."/>
            <person name="Aiach N."/>
            <person name="Arnaiz O."/>
            <person name="Billaut A."/>
            <person name="Beisson J."/>
            <person name="Blanc I."/>
            <person name="Bouhouche K."/>
            <person name="Camara F."/>
            <person name="Duharcourt S."/>
            <person name="Guigo R."/>
            <person name="Gogendeau D."/>
            <person name="Katinka M."/>
            <person name="Keller A.-M."/>
            <person name="Kissmehl R."/>
            <person name="Klotz C."/>
            <person name="Koll F."/>
            <person name="Le Moue A."/>
            <person name="Lepere C."/>
            <person name="Malinsky S."/>
            <person name="Nowacki M."/>
            <person name="Nowak J.K."/>
            <person name="Plattner H."/>
            <person name="Poulain J."/>
            <person name="Ruiz F."/>
            <person name="Serrano V."/>
            <person name="Zagulski M."/>
            <person name="Dessen P."/>
            <person name="Betermier M."/>
            <person name="Weissenbach J."/>
            <person name="Scarpelli C."/>
            <person name="Schachter V."/>
            <person name="Sperling L."/>
            <person name="Meyer E."/>
            <person name="Cohen J."/>
            <person name="Wincker P."/>
        </authorList>
    </citation>
    <scope>NUCLEOTIDE SEQUENCE [LARGE SCALE GENOMIC DNA]</scope>
    <source>
        <strain evidence="1 2">Stock d4-2</strain>
    </source>
</reference>
<accession>A0C948</accession>
<protein>
    <recommendedName>
        <fullName evidence="3">Dynein light chain</fullName>
    </recommendedName>
</protein>
<evidence type="ECO:0008006" key="3">
    <source>
        <dbReference type="Google" id="ProtNLM"/>
    </source>
</evidence>
<dbReference type="SMART" id="SM01375">
    <property type="entry name" value="Dynein_light"/>
    <property type="match status" value="1"/>
</dbReference>
<dbReference type="Proteomes" id="UP000000600">
    <property type="component" value="Unassembled WGS sequence"/>
</dbReference>
<dbReference type="OMA" id="CVELIKH"/>
<dbReference type="OrthoDB" id="10033309at2759"/>
<dbReference type="Gene3D" id="3.30.740.10">
    <property type="entry name" value="Protein Inhibitor Of Neuronal Nitric Oxide Synthase"/>
    <property type="match status" value="1"/>
</dbReference>
<dbReference type="GO" id="GO:0045505">
    <property type="term" value="F:dynein intermediate chain binding"/>
    <property type="evidence" value="ECO:0000318"/>
    <property type="project" value="GO_Central"/>
</dbReference>